<name>A0A1F5NG18_9BACT</name>
<dbReference type="AlphaFoldDB" id="A0A1F5NG18"/>
<sequence length="194" mass="21827">MRHDKEVVRLIVRLRGKLSPDSSAQVAQLLKSDVVNIRNRLSVLKRSIAAQSPDCFRKVVRRHAFVLTDEEVCFVRSIAPQGLPVGINRLLTFRDTVLSHANISRRLKGYLSGLNNDETRLAWLFLYRVQLRSDYNKDLVLYCSARVIFHEHAKQRPRPQDQRSVAAPRFSLDPPSQPTSVASATSGGASGPID</sequence>
<organism evidence="2 3">
    <name type="scientific">Candidatus Doudnabacteria bacterium RIFCSPHIGHO2_01_52_17</name>
    <dbReference type="NCBI Taxonomy" id="1817820"/>
    <lineage>
        <taxon>Bacteria</taxon>
        <taxon>Candidatus Doudnaibacteriota</taxon>
    </lineage>
</organism>
<evidence type="ECO:0000256" key="1">
    <source>
        <dbReference type="SAM" id="MobiDB-lite"/>
    </source>
</evidence>
<dbReference type="Proteomes" id="UP000176547">
    <property type="component" value="Unassembled WGS sequence"/>
</dbReference>
<dbReference type="EMBL" id="MFEG01000008">
    <property type="protein sequence ID" value="OGE76400.1"/>
    <property type="molecule type" value="Genomic_DNA"/>
</dbReference>
<gene>
    <name evidence="2" type="ORF">A3K06_02725</name>
</gene>
<comment type="caution">
    <text evidence="2">The sequence shown here is derived from an EMBL/GenBank/DDBJ whole genome shotgun (WGS) entry which is preliminary data.</text>
</comment>
<evidence type="ECO:0000313" key="2">
    <source>
        <dbReference type="EMBL" id="OGE76400.1"/>
    </source>
</evidence>
<evidence type="ECO:0000313" key="3">
    <source>
        <dbReference type="Proteomes" id="UP000176547"/>
    </source>
</evidence>
<feature type="region of interest" description="Disordered" evidence="1">
    <location>
        <begin position="153"/>
        <end position="194"/>
    </location>
</feature>
<reference evidence="2 3" key="1">
    <citation type="journal article" date="2016" name="Nat. Commun.">
        <title>Thousands of microbial genomes shed light on interconnected biogeochemical processes in an aquifer system.</title>
        <authorList>
            <person name="Anantharaman K."/>
            <person name="Brown C.T."/>
            <person name="Hug L.A."/>
            <person name="Sharon I."/>
            <person name="Castelle C.J."/>
            <person name="Probst A.J."/>
            <person name="Thomas B.C."/>
            <person name="Singh A."/>
            <person name="Wilkins M.J."/>
            <person name="Karaoz U."/>
            <person name="Brodie E.L."/>
            <person name="Williams K.H."/>
            <person name="Hubbard S.S."/>
            <person name="Banfield J.F."/>
        </authorList>
    </citation>
    <scope>NUCLEOTIDE SEQUENCE [LARGE SCALE GENOMIC DNA]</scope>
</reference>
<accession>A0A1F5NG18</accession>
<protein>
    <submittedName>
        <fullName evidence="2">Uncharacterized protein</fullName>
    </submittedName>
</protein>
<proteinExistence type="predicted"/>